<dbReference type="Proteomes" id="UP001142374">
    <property type="component" value="Unassembled WGS sequence"/>
</dbReference>
<dbReference type="AlphaFoldDB" id="A0A9X2RPD8"/>
<dbReference type="RefSeq" id="WP_168095190.1">
    <property type="nucleotide sequence ID" value="NZ_JAATER010000368.1"/>
</dbReference>
<keyword evidence="3" id="KW-1185">Reference proteome</keyword>
<dbReference type="SUPFAM" id="SSF53697">
    <property type="entry name" value="SIS domain"/>
    <property type="match status" value="1"/>
</dbReference>
<reference evidence="2" key="1">
    <citation type="submission" date="2022-06" db="EMBL/GenBank/DDBJ databases">
        <title>WGS of actinobacteria.</title>
        <authorList>
            <person name="Thawai C."/>
        </authorList>
    </citation>
    <scope>NUCLEOTIDE SEQUENCE</scope>
    <source>
        <strain evidence="2">AA8</strain>
    </source>
</reference>
<dbReference type="InterPro" id="IPR046348">
    <property type="entry name" value="SIS_dom_sf"/>
</dbReference>
<dbReference type="GO" id="GO:0097367">
    <property type="term" value="F:carbohydrate derivative binding"/>
    <property type="evidence" value="ECO:0007669"/>
    <property type="project" value="InterPro"/>
</dbReference>
<accession>A0A9X2RPD8</accession>
<comment type="caution">
    <text evidence="2">The sequence shown here is derived from an EMBL/GenBank/DDBJ whole genome shotgun (WGS) entry which is preliminary data.</text>
</comment>
<protein>
    <recommendedName>
        <fullName evidence="4">SIS domain-containing protein</fullName>
    </recommendedName>
</protein>
<evidence type="ECO:0000313" key="2">
    <source>
        <dbReference type="EMBL" id="MCQ8771346.1"/>
    </source>
</evidence>
<organism evidence="2 3">
    <name type="scientific">Streptomyces telluris</name>
    <dbReference type="NCBI Taxonomy" id="2720021"/>
    <lineage>
        <taxon>Bacteria</taxon>
        <taxon>Bacillati</taxon>
        <taxon>Actinomycetota</taxon>
        <taxon>Actinomycetes</taxon>
        <taxon>Kitasatosporales</taxon>
        <taxon>Streptomycetaceae</taxon>
        <taxon>Streptomyces</taxon>
    </lineage>
</organism>
<name>A0A9X2RPD8_9ACTN</name>
<evidence type="ECO:0000313" key="3">
    <source>
        <dbReference type="Proteomes" id="UP001142374"/>
    </source>
</evidence>
<feature type="region of interest" description="Disordered" evidence="1">
    <location>
        <begin position="145"/>
        <end position="175"/>
    </location>
</feature>
<evidence type="ECO:0008006" key="4">
    <source>
        <dbReference type="Google" id="ProtNLM"/>
    </source>
</evidence>
<gene>
    <name evidence="2" type="ORF">NQU55_16465</name>
</gene>
<dbReference type="EMBL" id="JANIID010000013">
    <property type="protein sequence ID" value="MCQ8771346.1"/>
    <property type="molecule type" value="Genomic_DNA"/>
</dbReference>
<evidence type="ECO:0000256" key="1">
    <source>
        <dbReference type="SAM" id="MobiDB-lite"/>
    </source>
</evidence>
<dbReference type="GO" id="GO:1901135">
    <property type="term" value="P:carbohydrate derivative metabolic process"/>
    <property type="evidence" value="ECO:0007669"/>
    <property type="project" value="InterPro"/>
</dbReference>
<dbReference type="Gene3D" id="3.40.50.10490">
    <property type="entry name" value="Glucose-6-phosphate isomerase like protein, domain 1"/>
    <property type="match status" value="1"/>
</dbReference>
<sequence length="175" mass="18375">MAVTRSAASALAARADLACAYRSCDIVVEPRQVLFGQLAHALLEALGAEGDFAVLSEVYAALPGTLFSALRETEDLNGSIATALADEVIIYVLAAGPNYGSGYALAMCSLMERQWKHAACFHAGEFLHGACEMLTPPSRRLSCSWERMPPGRSPSAPGASCGNTPRRPTASTAVS</sequence>
<proteinExistence type="predicted"/>